<evidence type="ECO:0000256" key="2">
    <source>
        <dbReference type="ARBA" id="ARBA00001958"/>
    </source>
</evidence>
<dbReference type="GO" id="GO:0004743">
    <property type="term" value="F:pyruvate kinase activity"/>
    <property type="evidence" value="ECO:0007669"/>
    <property type="project" value="UniProtKB-UniRule"/>
</dbReference>
<dbReference type="Pfam" id="PF02887">
    <property type="entry name" value="PK_C"/>
    <property type="match status" value="1"/>
</dbReference>
<dbReference type="FunFam" id="2.40.33.10:FF:000001">
    <property type="entry name" value="Pyruvate kinase"/>
    <property type="match status" value="1"/>
</dbReference>
<dbReference type="GO" id="GO:0030955">
    <property type="term" value="F:potassium ion binding"/>
    <property type="evidence" value="ECO:0007669"/>
    <property type="project" value="UniProtKB-UniRule"/>
</dbReference>
<dbReference type="PROSITE" id="PS00110">
    <property type="entry name" value="PYRUVATE_KINASE"/>
    <property type="match status" value="1"/>
</dbReference>
<evidence type="ECO:0000256" key="3">
    <source>
        <dbReference type="ARBA" id="ARBA00004997"/>
    </source>
</evidence>
<dbReference type="OrthoDB" id="9812123at2"/>
<evidence type="ECO:0000256" key="13">
    <source>
        <dbReference type="ARBA" id="ARBA00022842"/>
    </source>
</evidence>
<dbReference type="InterPro" id="IPR036918">
    <property type="entry name" value="Pyrv_Knase_C_sf"/>
</dbReference>
<dbReference type="Gene3D" id="3.20.20.60">
    <property type="entry name" value="Phosphoenolpyruvate-binding domains"/>
    <property type="match status" value="1"/>
</dbReference>
<dbReference type="GO" id="GO:0000287">
    <property type="term" value="F:magnesium ion binding"/>
    <property type="evidence" value="ECO:0007669"/>
    <property type="project" value="UniProtKB-UniRule"/>
</dbReference>
<dbReference type="AlphaFoldDB" id="A0A4R4YZC6"/>
<reference evidence="22 23" key="1">
    <citation type="submission" date="2019-03" db="EMBL/GenBank/DDBJ databases">
        <title>Draft genome sequences of novel Actinobacteria.</title>
        <authorList>
            <person name="Sahin N."/>
            <person name="Ay H."/>
            <person name="Saygin H."/>
        </authorList>
    </citation>
    <scope>NUCLEOTIDE SEQUENCE [LARGE SCALE GENOMIC DNA]</scope>
    <source>
        <strain evidence="22 23">JCM 13523</strain>
    </source>
</reference>
<organism evidence="22 23">
    <name type="scientific">Kribbella antibiotica</name>
    <dbReference type="NCBI Taxonomy" id="190195"/>
    <lineage>
        <taxon>Bacteria</taxon>
        <taxon>Bacillati</taxon>
        <taxon>Actinomycetota</taxon>
        <taxon>Actinomycetes</taxon>
        <taxon>Propionibacteriales</taxon>
        <taxon>Kribbellaceae</taxon>
        <taxon>Kribbella</taxon>
    </lineage>
</organism>
<dbReference type="FunFam" id="3.40.1380.20:FF:000009">
    <property type="entry name" value="Pyruvate kinase"/>
    <property type="match status" value="1"/>
</dbReference>
<evidence type="ECO:0000256" key="9">
    <source>
        <dbReference type="ARBA" id="ARBA00022723"/>
    </source>
</evidence>
<evidence type="ECO:0000256" key="18">
    <source>
        <dbReference type="NCBIfam" id="TIGR01064"/>
    </source>
</evidence>
<dbReference type="Gene3D" id="3.40.1380.20">
    <property type="entry name" value="Pyruvate kinase, C-terminal domain"/>
    <property type="match status" value="1"/>
</dbReference>
<evidence type="ECO:0000256" key="14">
    <source>
        <dbReference type="ARBA" id="ARBA00022958"/>
    </source>
</evidence>
<dbReference type="InterPro" id="IPR015793">
    <property type="entry name" value="Pyrv_Knase_brl"/>
</dbReference>
<comment type="caution">
    <text evidence="22">The sequence shown here is derived from an EMBL/GenBank/DDBJ whole genome shotgun (WGS) entry which is preliminary data.</text>
</comment>
<protein>
    <recommendedName>
        <fullName evidence="7 18">Pyruvate kinase</fullName>
        <ecNumber evidence="6 18">2.7.1.40</ecNumber>
    </recommendedName>
</protein>
<keyword evidence="14" id="KW-0630">Potassium</keyword>
<comment type="catalytic activity">
    <reaction evidence="17 19">
        <text>pyruvate + ATP = phosphoenolpyruvate + ADP + H(+)</text>
        <dbReference type="Rhea" id="RHEA:18157"/>
        <dbReference type="ChEBI" id="CHEBI:15361"/>
        <dbReference type="ChEBI" id="CHEBI:15378"/>
        <dbReference type="ChEBI" id="CHEBI:30616"/>
        <dbReference type="ChEBI" id="CHEBI:58702"/>
        <dbReference type="ChEBI" id="CHEBI:456216"/>
        <dbReference type="EC" id="2.7.1.40"/>
    </reaction>
</comment>
<dbReference type="Gene3D" id="2.40.33.10">
    <property type="entry name" value="PK beta-barrel domain-like"/>
    <property type="match status" value="1"/>
</dbReference>
<evidence type="ECO:0000256" key="15">
    <source>
        <dbReference type="ARBA" id="ARBA00023152"/>
    </source>
</evidence>
<dbReference type="UniPathway" id="UPA00109">
    <property type="reaction ID" value="UER00188"/>
</dbReference>
<evidence type="ECO:0000256" key="6">
    <source>
        <dbReference type="ARBA" id="ARBA00012142"/>
    </source>
</evidence>
<keyword evidence="9" id="KW-0479">Metal-binding</keyword>
<dbReference type="NCBIfam" id="TIGR01064">
    <property type="entry name" value="pyruv_kin"/>
    <property type="match status" value="1"/>
</dbReference>
<evidence type="ECO:0000313" key="23">
    <source>
        <dbReference type="Proteomes" id="UP000295124"/>
    </source>
</evidence>
<sequence length="500" mass="53795">MGVDQRTSGLLGVGFCDVRRAKIVCTLGPATAAPERILELVQAGMDVARLNLSHGAHAEHERIYQRIRTAAAETGKNVGILVDLQGPKIRLAEFAEGKVTLTYGERFTITTREVPGDVTICGTTYDGLPGDVKAGDQLLIDDGRIGLVAEEVTATDVICRVTVGGPVSNHKGINLPGVAVSVPAMSEKDVEDLRWALHLPADMIALSFVRDAADIQLVHKIMDEEGLRLPVIAKIEKPQAVANLDEIVEAFDGFMVARGDLGVELPLEEVPLVQKLIIDQARLNAKPVIVATQMLESMISAPRPTRAEASDVANAVLDGADAVMLSGETSVGRFPIETVNTMARIVESTEKHGLSRIKEMEWEPRTKGGVIARAAADVAERLDAKLLVAFTQSGDTALRLARYRTEIPVLAFTPVPSVSAWLSVVWGIETYIVPTVDHTDEMVRQVDQRLLELGKLKKGDLVVIVAGSPPSIPGSTNALRVHRMGDAIEGRAPAYRTPNP</sequence>
<evidence type="ECO:0000256" key="7">
    <source>
        <dbReference type="ARBA" id="ARBA00018587"/>
    </source>
</evidence>
<keyword evidence="23" id="KW-1185">Reference proteome</keyword>
<keyword evidence="10" id="KW-0547">Nucleotide-binding</keyword>
<dbReference type="EC" id="2.7.1.40" evidence="6 18"/>
<dbReference type="EMBL" id="SMKX01000126">
    <property type="protein sequence ID" value="TDD49849.1"/>
    <property type="molecule type" value="Genomic_DNA"/>
</dbReference>
<evidence type="ECO:0000256" key="1">
    <source>
        <dbReference type="ARBA" id="ARBA00001946"/>
    </source>
</evidence>
<dbReference type="InterPro" id="IPR011037">
    <property type="entry name" value="Pyrv_Knase-like_insert_dom_sf"/>
</dbReference>
<dbReference type="InterPro" id="IPR001697">
    <property type="entry name" value="Pyr_Knase"/>
</dbReference>
<keyword evidence="13 19" id="KW-0460">Magnesium</keyword>
<evidence type="ECO:0000256" key="5">
    <source>
        <dbReference type="ARBA" id="ARBA00011881"/>
    </source>
</evidence>
<dbReference type="NCBIfam" id="NF004978">
    <property type="entry name" value="PRK06354.1"/>
    <property type="match status" value="1"/>
</dbReference>
<evidence type="ECO:0000256" key="10">
    <source>
        <dbReference type="ARBA" id="ARBA00022741"/>
    </source>
</evidence>
<dbReference type="GO" id="GO:0016301">
    <property type="term" value="F:kinase activity"/>
    <property type="evidence" value="ECO:0007669"/>
    <property type="project" value="UniProtKB-KW"/>
</dbReference>
<dbReference type="PRINTS" id="PR01050">
    <property type="entry name" value="PYRUVTKNASE"/>
</dbReference>
<evidence type="ECO:0000256" key="16">
    <source>
        <dbReference type="ARBA" id="ARBA00023317"/>
    </source>
</evidence>
<keyword evidence="8 19" id="KW-0808">Transferase</keyword>
<dbReference type="Proteomes" id="UP000295124">
    <property type="component" value="Unassembled WGS sequence"/>
</dbReference>
<dbReference type="InterPro" id="IPR018209">
    <property type="entry name" value="Pyrv_Knase_AS"/>
</dbReference>
<name>A0A4R4YZC6_9ACTN</name>
<dbReference type="PANTHER" id="PTHR11817">
    <property type="entry name" value="PYRUVATE KINASE"/>
    <property type="match status" value="1"/>
</dbReference>
<keyword evidence="12" id="KW-0067">ATP-binding</keyword>
<dbReference type="Pfam" id="PF00224">
    <property type="entry name" value="PK"/>
    <property type="match status" value="1"/>
</dbReference>
<dbReference type="InterPro" id="IPR040442">
    <property type="entry name" value="Pyrv_kinase-like_dom_sf"/>
</dbReference>
<comment type="pathway">
    <text evidence="3 19">Carbohydrate degradation; glycolysis; pyruvate from D-glyceraldehyde 3-phosphate: step 5/5.</text>
</comment>
<comment type="similarity">
    <text evidence="4 19">Belongs to the pyruvate kinase family.</text>
</comment>
<evidence type="ECO:0000256" key="17">
    <source>
        <dbReference type="ARBA" id="ARBA00048152"/>
    </source>
</evidence>
<dbReference type="NCBIfam" id="NF004491">
    <property type="entry name" value="PRK05826.1"/>
    <property type="match status" value="1"/>
</dbReference>
<dbReference type="GO" id="GO:0005524">
    <property type="term" value="F:ATP binding"/>
    <property type="evidence" value="ECO:0007669"/>
    <property type="project" value="UniProtKB-KW"/>
</dbReference>
<evidence type="ECO:0000256" key="11">
    <source>
        <dbReference type="ARBA" id="ARBA00022777"/>
    </source>
</evidence>
<gene>
    <name evidence="22" type="primary">pyk</name>
    <name evidence="22" type="ORF">E1263_31545</name>
</gene>
<feature type="domain" description="Pyruvate kinase C-terminal" evidence="21">
    <location>
        <begin position="371"/>
        <end position="482"/>
    </location>
</feature>
<evidence type="ECO:0000256" key="12">
    <source>
        <dbReference type="ARBA" id="ARBA00022840"/>
    </source>
</evidence>
<evidence type="ECO:0000256" key="8">
    <source>
        <dbReference type="ARBA" id="ARBA00022679"/>
    </source>
</evidence>
<keyword evidence="16 22" id="KW-0670">Pyruvate</keyword>
<accession>A0A4R4YZC6</accession>
<evidence type="ECO:0000259" key="21">
    <source>
        <dbReference type="Pfam" id="PF02887"/>
    </source>
</evidence>
<dbReference type="NCBIfam" id="NF004886">
    <property type="entry name" value="PRK06247.1"/>
    <property type="match status" value="1"/>
</dbReference>
<dbReference type="SUPFAM" id="SSF50800">
    <property type="entry name" value="PK beta-barrel domain-like"/>
    <property type="match status" value="1"/>
</dbReference>
<evidence type="ECO:0000313" key="22">
    <source>
        <dbReference type="EMBL" id="TDD49849.1"/>
    </source>
</evidence>
<evidence type="ECO:0000256" key="4">
    <source>
        <dbReference type="ARBA" id="ARBA00008663"/>
    </source>
</evidence>
<dbReference type="InterPro" id="IPR015813">
    <property type="entry name" value="Pyrv/PenolPyrv_kinase-like_dom"/>
</dbReference>
<comment type="cofactor">
    <cofactor evidence="2">
        <name>K(+)</name>
        <dbReference type="ChEBI" id="CHEBI:29103"/>
    </cofactor>
</comment>
<dbReference type="SUPFAM" id="SSF52935">
    <property type="entry name" value="PK C-terminal domain-like"/>
    <property type="match status" value="1"/>
</dbReference>
<dbReference type="SUPFAM" id="SSF51621">
    <property type="entry name" value="Phosphoenolpyruvate/pyruvate domain"/>
    <property type="match status" value="1"/>
</dbReference>
<evidence type="ECO:0000259" key="20">
    <source>
        <dbReference type="Pfam" id="PF00224"/>
    </source>
</evidence>
<feature type="domain" description="Pyruvate kinase barrel" evidence="20">
    <location>
        <begin position="19"/>
        <end position="339"/>
    </location>
</feature>
<dbReference type="FunFam" id="3.20.20.60:FF:000025">
    <property type="entry name" value="Pyruvate kinase"/>
    <property type="match status" value="1"/>
</dbReference>
<dbReference type="InterPro" id="IPR015795">
    <property type="entry name" value="Pyrv_Knase_C"/>
</dbReference>
<evidence type="ECO:0000256" key="19">
    <source>
        <dbReference type="RuleBase" id="RU000504"/>
    </source>
</evidence>
<keyword evidence="15 19" id="KW-0324">Glycolysis</keyword>
<comment type="subunit">
    <text evidence="5">Homotetramer.</text>
</comment>
<keyword evidence="11 19" id="KW-0418">Kinase</keyword>
<dbReference type="InterPro" id="IPR015806">
    <property type="entry name" value="Pyrv_Knase_insert_dom_sf"/>
</dbReference>
<proteinExistence type="inferred from homology"/>
<comment type="cofactor">
    <cofactor evidence="1">
        <name>Mg(2+)</name>
        <dbReference type="ChEBI" id="CHEBI:18420"/>
    </cofactor>
</comment>